<dbReference type="AlphaFoldDB" id="A0A146M8H8"/>
<name>A0A146M8H8_LYGHE</name>
<accession>A0A146M8H8</accession>
<protein>
    <submittedName>
        <fullName evidence="1">Uncharacterized protein</fullName>
    </submittedName>
</protein>
<organism evidence="1">
    <name type="scientific">Lygus hesperus</name>
    <name type="common">Western plant bug</name>
    <dbReference type="NCBI Taxonomy" id="30085"/>
    <lineage>
        <taxon>Eukaryota</taxon>
        <taxon>Metazoa</taxon>
        <taxon>Ecdysozoa</taxon>
        <taxon>Arthropoda</taxon>
        <taxon>Hexapoda</taxon>
        <taxon>Insecta</taxon>
        <taxon>Pterygota</taxon>
        <taxon>Neoptera</taxon>
        <taxon>Paraneoptera</taxon>
        <taxon>Hemiptera</taxon>
        <taxon>Heteroptera</taxon>
        <taxon>Panheteroptera</taxon>
        <taxon>Cimicomorpha</taxon>
        <taxon>Miridae</taxon>
        <taxon>Mirini</taxon>
        <taxon>Lygus</taxon>
    </lineage>
</organism>
<dbReference type="EMBL" id="GDHC01003542">
    <property type="protein sequence ID" value="JAQ15087.1"/>
    <property type="molecule type" value="Transcribed_RNA"/>
</dbReference>
<evidence type="ECO:0000313" key="1">
    <source>
        <dbReference type="EMBL" id="JAQ15087.1"/>
    </source>
</evidence>
<sequence length="240" mass="26608">MLRCHRCSCVLGNMGTDASDVECDGVLSSSSHSVPSTQSTPTLAVATAIVLPIPEPLFVNEAKQYTDRVPTNLRLRNKPCTVRLIVPHSTATRAVTAEILNLVVPPPNVLQLYTRVELWNPICLHCDKIFHPLCFVQHVQSLPCVGVEGLDAVDYPLLGHRFANTRGVLSILRHTCATLADCTVRTCQTGVLDFLQHYSQLTSLLDIIRHSVPLDQHSLHVHTHSILQFIPPYVFFSFSE</sequence>
<proteinExistence type="predicted"/>
<gene>
    <name evidence="1" type="ORF">g.27297</name>
</gene>
<reference evidence="1" key="1">
    <citation type="journal article" date="2016" name="Gigascience">
        <title>De novo construction of an expanded transcriptome assembly for the western tarnished plant bug, Lygus hesperus.</title>
        <authorList>
            <person name="Tassone E.E."/>
            <person name="Geib S.M."/>
            <person name="Hall B."/>
            <person name="Fabrick J.A."/>
            <person name="Brent C.S."/>
            <person name="Hull J.J."/>
        </authorList>
    </citation>
    <scope>NUCLEOTIDE SEQUENCE</scope>
</reference>